<feature type="coiled-coil region" evidence="1">
    <location>
        <begin position="67"/>
        <end position="108"/>
    </location>
</feature>
<keyword evidence="3" id="KW-1185">Reference proteome</keyword>
<organism evidence="2 3">
    <name type="scientific">Polluticaenibacter yanchengensis</name>
    <dbReference type="NCBI Taxonomy" id="3014562"/>
    <lineage>
        <taxon>Bacteria</taxon>
        <taxon>Pseudomonadati</taxon>
        <taxon>Bacteroidota</taxon>
        <taxon>Chitinophagia</taxon>
        <taxon>Chitinophagales</taxon>
        <taxon>Chitinophagaceae</taxon>
        <taxon>Polluticaenibacter</taxon>
    </lineage>
</organism>
<accession>A0ABT4UJE6</accession>
<name>A0ABT4UJE6_9BACT</name>
<dbReference type="RefSeq" id="WP_407031054.1">
    <property type="nucleotide sequence ID" value="NZ_JAQGEF010000007.1"/>
</dbReference>
<sequence>MEEGYKEKQVPFQLLIPVLETLKQADNLLPQKFNGGQLQRNLRQSIFTVSDVLKLSNEDNPFWYKLYEGLVDRYLELRRENHEAIKQLKELKKEHANLKDRYFSLGQQLDSEHPDSDERL</sequence>
<evidence type="ECO:0000313" key="3">
    <source>
        <dbReference type="Proteomes" id="UP001210231"/>
    </source>
</evidence>
<protein>
    <submittedName>
        <fullName evidence="2">Uncharacterized protein</fullName>
    </submittedName>
</protein>
<reference evidence="2 3" key="1">
    <citation type="submission" date="2022-12" db="EMBL/GenBank/DDBJ databases">
        <title>Chitinophagaceae gen. sp. nov., a new member of the family Chitinophagaceae, isolated from soil in a chemical factory.</title>
        <authorList>
            <person name="Ke Z."/>
        </authorList>
    </citation>
    <scope>NUCLEOTIDE SEQUENCE [LARGE SCALE GENOMIC DNA]</scope>
    <source>
        <strain evidence="2 3">LY-5</strain>
    </source>
</reference>
<proteinExistence type="predicted"/>
<dbReference type="Proteomes" id="UP001210231">
    <property type="component" value="Unassembled WGS sequence"/>
</dbReference>
<dbReference type="EMBL" id="JAQGEF010000007">
    <property type="protein sequence ID" value="MDA3614729.1"/>
    <property type="molecule type" value="Genomic_DNA"/>
</dbReference>
<evidence type="ECO:0000313" key="2">
    <source>
        <dbReference type="EMBL" id="MDA3614729.1"/>
    </source>
</evidence>
<evidence type="ECO:0000256" key="1">
    <source>
        <dbReference type="SAM" id="Coils"/>
    </source>
</evidence>
<comment type="caution">
    <text evidence="2">The sequence shown here is derived from an EMBL/GenBank/DDBJ whole genome shotgun (WGS) entry which is preliminary data.</text>
</comment>
<keyword evidence="1" id="KW-0175">Coiled coil</keyword>
<gene>
    <name evidence="2" type="ORF">O3P16_07910</name>
</gene>